<sequence>MPNTIGPQRSGIFRNGLRSVGVSLCLFGGLSAGAAYAQDQLKGVVELFTSQGCASCPPADANLRKLIQNGDVIGLSYHVDYWNYLGWTDSLASKENTERQYGYARALGRNNVYTPQAVVNGRDHVKGADIQTIYRRLDDFNKSGEGLNVPISTERVGDEIEIDIGAGQGKAEVVVAYFNREQVVDVQKGENQGKTISYWHSVYDVQTVGMWDGKAMTVKLPASVMSKAKSGGCAVLLQKMDAAGNPSAIVGANVLMQSEG</sequence>
<evidence type="ECO:0000256" key="1">
    <source>
        <dbReference type="SAM" id="SignalP"/>
    </source>
</evidence>
<dbReference type="Proteomes" id="UP000244335">
    <property type="component" value="Unassembled WGS sequence"/>
</dbReference>
<dbReference type="AlphaFoldDB" id="A0AA92H8Q4"/>
<feature type="signal peptide" evidence="1">
    <location>
        <begin position="1"/>
        <end position="37"/>
    </location>
</feature>
<evidence type="ECO:0000313" key="3">
    <source>
        <dbReference type="Proteomes" id="UP000244335"/>
    </source>
</evidence>
<dbReference type="PANTHER" id="PTHR36057:SF1">
    <property type="entry name" value="LIPOPROTEIN LIPID ATTACHMENT SITE-LIKE PROTEIN, PUTATIVE (DUF1223)-RELATED"/>
    <property type="match status" value="1"/>
</dbReference>
<gene>
    <name evidence="2" type="ORF">DC430_14790</name>
</gene>
<protein>
    <recommendedName>
        <fullName evidence="4">DUF1223 domain-containing protein</fullName>
    </recommendedName>
</protein>
<organism evidence="2 3">
    <name type="scientific">Rhizobium rhizogenes</name>
    <name type="common">Agrobacterium rhizogenes</name>
    <dbReference type="NCBI Taxonomy" id="359"/>
    <lineage>
        <taxon>Bacteria</taxon>
        <taxon>Pseudomonadati</taxon>
        <taxon>Pseudomonadota</taxon>
        <taxon>Alphaproteobacteria</taxon>
        <taxon>Hyphomicrobiales</taxon>
        <taxon>Rhizobiaceae</taxon>
        <taxon>Rhizobium/Agrobacterium group</taxon>
        <taxon>Rhizobium</taxon>
    </lineage>
</organism>
<reference evidence="2 3" key="1">
    <citation type="submission" date="2018-04" db="EMBL/GenBank/DDBJ databases">
        <authorList>
            <person name="Hagen T."/>
        </authorList>
    </citation>
    <scope>NUCLEOTIDE SEQUENCE [LARGE SCALE GENOMIC DNA]</scope>
    <source>
        <strain evidence="2 3">TPD7009</strain>
    </source>
</reference>
<dbReference type="PANTHER" id="PTHR36057">
    <property type="match status" value="1"/>
</dbReference>
<dbReference type="InterPro" id="IPR010634">
    <property type="entry name" value="DUF1223"/>
</dbReference>
<proteinExistence type="predicted"/>
<dbReference type="SUPFAM" id="SSF52833">
    <property type="entry name" value="Thioredoxin-like"/>
    <property type="match status" value="1"/>
</dbReference>
<comment type="caution">
    <text evidence="2">The sequence shown here is derived from an EMBL/GenBank/DDBJ whole genome shotgun (WGS) entry which is preliminary data.</text>
</comment>
<evidence type="ECO:0008006" key="4">
    <source>
        <dbReference type="Google" id="ProtNLM"/>
    </source>
</evidence>
<keyword evidence="1" id="KW-0732">Signal</keyword>
<dbReference type="EMBL" id="QDFR01000004">
    <property type="protein sequence ID" value="PVE53190.1"/>
    <property type="molecule type" value="Genomic_DNA"/>
</dbReference>
<feature type="chain" id="PRO_5041681578" description="DUF1223 domain-containing protein" evidence="1">
    <location>
        <begin position="38"/>
        <end position="260"/>
    </location>
</feature>
<dbReference type="Pfam" id="PF06764">
    <property type="entry name" value="DUF1223"/>
    <property type="match status" value="1"/>
</dbReference>
<name>A0AA92H8Q4_RHIRH</name>
<evidence type="ECO:0000313" key="2">
    <source>
        <dbReference type="EMBL" id="PVE53190.1"/>
    </source>
</evidence>
<dbReference type="RefSeq" id="WP_116494221.1">
    <property type="nucleotide sequence ID" value="NZ_QDFR01000004.1"/>
</dbReference>
<dbReference type="InterPro" id="IPR036249">
    <property type="entry name" value="Thioredoxin-like_sf"/>
</dbReference>
<accession>A0AA92H8Q4</accession>